<evidence type="ECO:0000259" key="2">
    <source>
        <dbReference type="PROSITE" id="PS50181"/>
    </source>
</evidence>
<feature type="compositionally biased region" description="Basic and acidic residues" evidence="1">
    <location>
        <begin position="932"/>
        <end position="941"/>
    </location>
</feature>
<proteinExistence type="predicted"/>
<dbReference type="OrthoDB" id="5654006at2"/>
<dbReference type="PANTHER" id="PTHR14136:SF17">
    <property type="entry name" value="BTB_POZ DOMAIN-CONTAINING PROTEIN KCTD9"/>
    <property type="match status" value="1"/>
</dbReference>
<name>A0A378L7K2_9GAMM</name>
<sequence>MKDKNDLSQQEQMALIRKEKAQRFSQQKAKNEAKELLTHLFLLQSLFQNYEFPKDRNVDIYASNEGADKYVAAVIELQHEIDALMEQWLGIESDLKELAHAMEVLSTGQSSDEGNSLTHDLTQFFQYVVLLHERLNYVLSHMNDRDEERRYYDKNIIVEVRLLQELLQRMMTQLSKKQMDDEEVTTPSITPVQTNAIDADVDDEDINQSNPLWTLPDEMMMYILSQVSAHDLLNARLMAKSKTAVVDAALELITRPHFIIDYLSHADGITGHQFTAFYQRTARYQELKRKVLANEPLTAEEAICYTLTRDCSVLPANLKTVMKEIELDKRTREHLELILTSSKEVYTINNKMEEMIGQGYSLEYLESKMKNDIYHLLARLKQHHPHQFANLLAGVNLSGLNFAGEDFSHLNLSGVKFSNADLRGATFRGACLRGVDFNGAILKDAEFTDAELRGAQLNRTNLEGVDLSTIDLAGIDFEWAFIRNVRLLPKEGVNCPPEQLHAILSHFEKSIAKHSSGSKRKLEERILKEIADQIEASTEYSLKEKIALLDVALSVIKPDLVVGIFPFQNACQELKEKITGAQPKQIIPDHPLKEEAQEIIKRILGIFNGSDQAAGGKTKNQTMPMPINEAAYRREYGLLRNCIAKYPELNDSIKVANALGISFEMWHLLYITCPAHLILPTKLPPILVDYPHETQETSEEKKHYASEVFDGSMFNLRKLQKIRLSDLDQYLYGEEDFVIFEGNGRTEVRVKLGDLFITFCPGGKGSVFANIEVIDFAKRERKPAFPVDLGRYGSIPFEAFVPLDPFVNYGPATVATGHFSVDDIKKTQEAYALKTQIIERVFASEKINRNRKKDLFFPIFEQYEQKQSHLAILPEELFQIVCADVHANTFKQHKTTSPLAEVRGLHGLFFKEKSNPVQVETNSQRVASSTSEKGKEKEVSNKENQPPQSKKIDSSIVYGLLSALQKEVVQKPTGPAAPAKSESNVPNQVPRKQIVPPATTRTVAPHVPQTVSTTVPSQGPRTFAAKQNGQQVVTQATTRTVTPHVPQAVSTTVPSQGPRTFAAKQNGQQVVTQATTRTVTSHVPQTVSTTVPSQGPRTFAAKQNGQQVVTQATTRTVTPHVPQAVSTTVPSQGPRTFAAKQNGQQIVPPATTRTVAPHVPQAVPRTVPNQVPRIFATKQNGPQVVPQAPTRTVTPHVPQAVSTTVPSQGPRMFPVAQSGPQHVTADPQKERRKSKCNPISIPGNSSGSCSIS</sequence>
<keyword evidence="3" id="KW-0808">Transferase</keyword>
<reference evidence="3 4" key="1">
    <citation type="submission" date="2018-06" db="EMBL/GenBank/DDBJ databases">
        <authorList>
            <consortium name="Pathogen Informatics"/>
            <person name="Doyle S."/>
        </authorList>
    </citation>
    <scope>NUCLEOTIDE SEQUENCE [LARGE SCALE GENOMIC DNA]</scope>
    <source>
        <strain evidence="3 4">NCTC11991</strain>
    </source>
</reference>
<feature type="compositionally biased region" description="Polar residues" evidence="1">
    <location>
        <begin position="919"/>
        <end position="931"/>
    </location>
</feature>
<keyword evidence="3" id="KW-0418">Kinase</keyword>
<evidence type="ECO:0000313" key="4">
    <source>
        <dbReference type="Proteomes" id="UP000255110"/>
    </source>
</evidence>
<dbReference type="SUPFAM" id="SSF141571">
    <property type="entry name" value="Pentapeptide repeat-like"/>
    <property type="match status" value="1"/>
</dbReference>
<feature type="region of interest" description="Disordered" evidence="1">
    <location>
        <begin position="1179"/>
        <end position="1252"/>
    </location>
</feature>
<protein>
    <submittedName>
        <fullName evidence="3">Serine/threonine-protein kinase B</fullName>
        <ecNumber evidence="3">2.7.11.1</ecNumber>
    </submittedName>
</protein>
<evidence type="ECO:0000256" key="1">
    <source>
        <dbReference type="SAM" id="MobiDB-lite"/>
    </source>
</evidence>
<dbReference type="AlphaFoldDB" id="A0A378L7K2"/>
<dbReference type="GO" id="GO:0004674">
    <property type="term" value="F:protein serine/threonine kinase activity"/>
    <property type="evidence" value="ECO:0007669"/>
    <property type="project" value="UniProtKB-EC"/>
</dbReference>
<dbReference type="Proteomes" id="UP000255110">
    <property type="component" value="Unassembled WGS sequence"/>
</dbReference>
<dbReference type="PROSITE" id="PS50181">
    <property type="entry name" value="FBOX"/>
    <property type="match status" value="1"/>
</dbReference>
<gene>
    <name evidence="3" type="primary">spkB_1</name>
    <name evidence="3" type="ORF">NCTC11991_00227</name>
</gene>
<dbReference type="InterPro" id="IPR051082">
    <property type="entry name" value="Pentapeptide-BTB/POZ_domain"/>
</dbReference>
<evidence type="ECO:0000313" key="3">
    <source>
        <dbReference type="EMBL" id="STY21659.1"/>
    </source>
</evidence>
<feature type="domain" description="F-box" evidence="2">
    <location>
        <begin position="209"/>
        <end position="256"/>
    </location>
</feature>
<feature type="region of interest" description="Disordered" evidence="1">
    <location>
        <begin position="919"/>
        <end position="952"/>
    </location>
</feature>
<dbReference type="EMBL" id="UGOY01000001">
    <property type="protein sequence ID" value="STY21659.1"/>
    <property type="molecule type" value="Genomic_DNA"/>
</dbReference>
<feature type="region of interest" description="Disordered" evidence="1">
    <location>
        <begin position="971"/>
        <end position="1020"/>
    </location>
</feature>
<dbReference type="PANTHER" id="PTHR14136">
    <property type="entry name" value="BTB_POZ DOMAIN-CONTAINING PROTEIN KCTD9"/>
    <property type="match status" value="1"/>
</dbReference>
<dbReference type="STRING" id="460.Lstg_2694"/>
<organism evidence="3 4">
    <name type="scientific">Legionella steigerwaltii</name>
    <dbReference type="NCBI Taxonomy" id="460"/>
    <lineage>
        <taxon>Bacteria</taxon>
        <taxon>Pseudomonadati</taxon>
        <taxon>Pseudomonadota</taxon>
        <taxon>Gammaproteobacteria</taxon>
        <taxon>Legionellales</taxon>
        <taxon>Legionellaceae</taxon>
        <taxon>Legionella</taxon>
    </lineage>
</organism>
<dbReference type="Pfam" id="PF00805">
    <property type="entry name" value="Pentapeptide"/>
    <property type="match status" value="2"/>
</dbReference>
<dbReference type="Gene3D" id="2.160.20.80">
    <property type="entry name" value="E3 ubiquitin-protein ligase SopA"/>
    <property type="match status" value="1"/>
</dbReference>
<dbReference type="EC" id="2.7.11.1" evidence="3"/>
<accession>A0A378L7K2</accession>
<dbReference type="InterPro" id="IPR001810">
    <property type="entry name" value="F-box_dom"/>
</dbReference>
<feature type="compositionally biased region" description="Polar residues" evidence="1">
    <location>
        <begin position="1009"/>
        <end position="1020"/>
    </location>
</feature>
<feature type="compositionally biased region" description="Polar residues" evidence="1">
    <location>
        <begin position="1242"/>
        <end position="1252"/>
    </location>
</feature>
<dbReference type="RefSeq" id="WP_115324523.1">
    <property type="nucleotide sequence ID" value="NZ_CAAAIO010000015.1"/>
</dbReference>
<dbReference type="InterPro" id="IPR001646">
    <property type="entry name" value="5peptide_repeat"/>
</dbReference>